<accession>A0ABW4T7G5</accession>
<evidence type="ECO:0000256" key="1">
    <source>
        <dbReference type="ARBA" id="ARBA00005564"/>
    </source>
</evidence>
<keyword evidence="3" id="KW-1185">Reference proteome</keyword>
<organism evidence="2 3">
    <name type="scientific">Nonomuraea mangrovi</name>
    <dbReference type="NCBI Taxonomy" id="2316207"/>
    <lineage>
        <taxon>Bacteria</taxon>
        <taxon>Bacillati</taxon>
        <taxon>Actinomycetota</taxon>
        <taxon>Actinomycetes</taxon>
        <taxon>Streptosporangiales</taxon>
        <taxon>Streptosporangiaceae</taxon>
        <taxon>Nonomuraea</taxon>
    </lineage>
</organism>
<dbReference type="InterPro" id="IPR011048">
    <property type="entry name" value="Haem_d1_sf"/>
</dbReference>
<comment type="similarity">
    <text evidence="1">Belongs to the cycloisomerase 2 family.</text>
</comment>
<dbReference type="RefSeq" id="WP_379579505.1">
    <property type="nucleotide sequence ID" value="NZ_JBHUFV010000061.1"/>
</dbReference>
<comment type="caution">
    <text evidence="2">The sequence shown here is derived from an EMBL/GenBank/DDBJ whole genome shotgun (WGS) entry which is preliminary data.</text>
</comment>
<evidence type="ECO:0000313" key="2">
    <source>
        <dbReference type="EMBL" id="MFD1937913.1"/>
    </source>
</evidence>
<reference evidence="3" key="1">
    <citation type="journal article" date="2019" name="Int. J. Syst. Evol. Microbiol.">
        <title>The Global Catalogue of Microorganisms (GCM) 10K type strain sequencing project: providing services to taxonomists for standard genome sequencing and annotation.</title>
        <authorList>
            <consortium name="The Broad Institute Genomics Platform"/>
            <consortium name="The Broad Institute Genome Sequencing Center for Infectious Disease"/>
            <person name="Wu L."/>
            <person name="Ma J."/>
        </authorList>
    </citation>
    <scope>NUCLEOTIDE SEQUENCE [LARGE SCALE GENOMIC DNA]</scope>
    <source>
        <strain evidence="3">ICMP 6774ER</strain>
    </source>
</reference>
<name>A0ABW4T7G5_9ACTN</name>
<dbReference type="SUPFAM" id="SSF51004">
    <property type="entry name" value="C-terminal (heme d1) domain of cytochrome cd1-nitrite reductase"/>
    <property type="match status" value="1"/>
</dbReference>
<sequence length="308" mass="32397">MKHLFIGGYGPDILTASQELEVVARTGAVKASFLAAHPTLPVLYAVGEDDSGTLAAYAVTGGELSLLGERSSEGSQPCHLAVHPGGELLAVANYGDGVVSLHGLDEAGAFAGDPIVLAHQGSGPVWERQERPHAHQAVFHEDVLHVCDLGTDEIRRYTLDGRALEFVKLPAGMGPRHLVFSGGRCHVAGELDATVRTYDRDWNELAAAAASEEPGTNYPSHIDVAGDYVYVGNRGPDTISVLRASDLAMVAEVPSGAAWPRHFAIDGTTMYVANQTGDAVTLLALRGGVPQPTDVRIDAVAPACVLPR</sequence>
<protein>
    <submittedName>
        <fullName evidence="2">Lactonase family protein</fullName>
    </submittedName>
</protein>
<dbReference type="InterPro" id="IPR015943">
    <property type="entry name" value="WD40/YVTN_repeat-like_dom_sf"/>
</dbReference>
<dbReference type="PANTHER" id="PTHR30344:SF1">
    <property type="entry name" value="6-PHOSPHOGLUCONOLACTONASE"/>
    <property type="match status" value="1"/>
</dbReference>
<dbReference type="EMBL" id="JBHUFV010000061">
    <property type="protein sequence ID" value="MFD1937913.1"/>
    <property type="molecule type" value="Genomic_DNA"/>
</dbReference>
<dbReference type="Gene3D" id="2.130.10.10">
    <property type="entry name" value="YVTN repeat-like/Quinoprotein amine dehydrogenase"/>
    <property type="match status" value="1"/>
</dbReference>
<dbReference type="PANTHER" id="PTHR30344">
    <property type="entry name" value="6-PHOSPHOGLUCONOLACTONASE-RELATED"/>
    <property type="match status" value="1"/>
</dbReference>
<evidence type="ECO:0000313" key="3">
    <source>
        <dbReference type="Proteomes" id="UP001597368"/>
    </source>
</evidence>
<dbReference type="InterPro" id="IPR050282">
    <property type="entry name" value="Cycloisomerase_2"/>
</dbReference>
<gene>
    <name evidence="2" type="ORF">ACFSKW_41220</name>
</gene>
<dbReference type="InterPro" id="IPR019405">
    <property type="entry name" value="Lactonase_7-beta_prop"/>
</dbReference>
<dbReference type="Pfam" id="PF10282">
    <property type="entry name" value="Lactonase"/>
    <property type="match status" value="1"/>
</dbReference>
<proteinExistence type="inferred from homology"/>
<dbReference type="Proteomes" id="UP001597368">
    <property type="component" value="Unassembled WGS sequence"/>
</dbReference>